<accession>A0A0F9MHZ4</accession>
<organism evidence="1">
    <name type="scientific">marine sediment metagenome</name>
    <dbReference type="NCBI Taxonomy" id="412755"/>
    <lineage>
        <taxon>unclassified sequences</taxon>
        <taxon>metagenomes</taxon>
        <taxon>ecological metagenomes</taxon>
    </lineage>
</organism>
<sequence>MKILDKYIINPAGDFIARYIKKSWGEIISRKPKKQTTITREELVDLLMDWKKEHKPESVAYIGATDYYRYLCDKLNLL</sequence>
<comment type="caution">
    <text evidence="1">The sequence shown here is derived from an EMBL/GenBank/DDBJ whole genome shotgun (WGS) entry which is preliminary data.</text>
</comment>
<reference evidence="1" key="1">
    <citation type="journal article" date="2015" name="Nature">
        <title>Complex archaea that bridge the gap between prokaryotes and eukaryotes.</title>
        <authorList>
            <person name="Spang A."/>
            <person name="Saw J.H."/>
            <person name="Jorgensen S.L."/>
            <person name="Zaremba-Niedzwiedzka K."/>
            <person name="Martijn J."/>
            <person name="Lind A.E."/>
            <person name="van Eijk R."/>
            <person name="Schleper C."/>
            <person name="Guy L."/>
            <person name="Ettema T.J."/>
        </authorList>
    </citation>
    <scope>NUCLEOTIDE SEQUENCE</scope>
</reference>
<dbReference type="AlphaFoldDB" id="A0A0F9MHZ4"/>
<gene>
    <name evidence="1" type="ORF">LCGC14_1071750</name>
</gene>
<evidence type="ECO:0000313" key="1">
    <source>
        <dbReference type="EMBL" id="KKN06985.1"/>
    </source>
</evidence>
<protein>
    <submittedName>
        <fullName evidence="1">Uncharacterized protein</fullName>
    </submittedName>
</protein>
<name>A0A0F9MHZ4_9ZZZZ</name>
<proteinExistence type="predicted"/>
<dbReference type="EMBL" id="LAZR01004620">
    <property type="protein sequence ID" value="KKN06985.1"/>
    <property type="molecule type" value="Genomic_DNA"/>
</dbReference>